<sequence length="497" mass="54337">MDGHTREMILRLQKEDLTVLAALWNASDEDSSEYNATVRVYRRQLSLMDHYLSDSRKIKTTEDAAGYTSNEAGAYSRQSTDGNAPILTEFGDVHRVRNVYAHCGEPSPFTPTASPPPIVSATTADSFVENPEHLVVRLPQPVPTSREQFDRLLHGVSQQFRPARSLAQSEDILVNDVSDAHLQGRVERMMAIVPGRSVSVLCKALQICHGRLEDAVDYIFRQEEDKDGTDVIDLSSSGATSPASQSTERSTATTTILERSVDHLTTLGDPHLKTQASAIAKKELEPKSGLFAQEDTTGKMPENLLLLSGPLSSPSLRVRNAGLNHVHCAIPPKHESFRSAPRCDTTCQRLTGSTSTTPDTYLDMMRPNIGQDGQRLNGHGGPHQQGDCSQQLSQVTSAAPPLDTHALNLMSPALQKQMLGEALYPKVREQQLKLAGLYPNIRAQQSELVAKLTGMVLELDSAKVLGLINDDAALFDNVKEAMRVLDRSLAENSGALF</sequence>
<reference evidence="3" key="2">
    <citation type="submission" date="2021-08" db="EMBL/GenBank/DDBJ databases">
        <authorList>
            <person name="Gostincar C."/>
            <person name="Sun X."/>
            <person name="Song Z."/>
            <person name="Gunde-Cimerman N."/>
        </authorList>
    </citation>
    <scope>NUCLEOTIDE SEQUENCE</scope>
    <source>
        <strain evidence="3">EXF-9911</strain>
    </source>
</reference>
<dbReference type="GO" id="GO:0003723">
    <property type="term" value="F:RNA binding"/>
    <property type="evidence" value="ECO:0007669"/>
    <property type="project" value="InterPro"/>
</dbReference>
<organism evidence="3 4">
    <name type="scientific">Aureobasidium melanogenum</name>
    <name type="common">Aureobasidium pullulans var. melanogenum</name>
    <dbReference type="NCBI Taxonomy" id="46634"/>
    <lineage>
        <taxon>Eukaryota</taxon>
        <taxon>Fungi</taxon>
        <taxon>Dikarya</taxon>
        <taxon>Ascomycota</taxon>
        <taxon>Pezizomycotina</taxon>
        <taxon>Dothideomycetes</taxon>
        <taxon>Dothideomycetidae</taxon>
        <taxon>Dothideales</taxon>
        <taxon>Saccotheciaceae</taxon>
        <taxon>Aureobasidium</taxon>
    </lineage>
</organism>
<comment type="caution">
    <text evidence="3">The sequence shown here is derived from an EMBL/GenBank/DDBJ whole genome shotgun (WGS) entry which is preliminary data.</text>
</comment>
<proteinExistence type="predicted"/>
<dbReference type="InterPro" id="IPR002004">
    <property type="entry name" value="PABP_HYD_C"/>
</dbReference>
<dbReference type="AlphaFoldDB" id="A0A9P8JB69"/>
<feature type="region of interest" description="Disordered" evidence="1">
    <location>
        <begin position="229"/>
        <end position="254"/>
    </location>
</feature>
<accession>A0A9P8JB69</accession>
<dbReference type="Gene3D" id="1.10.1900.10">
    <property type="entry name" value="c-terminal domain of poly(a) binding protein"/>
    <property type="match status" value="1"/>
</dbReference>
<feature type="non-terminal residue" evidence="3">
    <location>
        <position position="497"/>
    </location>
</feature>
<dbReference type="PROSITE" id="PS51309">
    <property type="entry name" value="PABC"/>
    <property type="match status" value="1"/>
</dbReference>
<evidence type="ECO:0000313" key="4">
    <source>
        <dbReference type="Proteomes" id="UP000779574"/>
    </source>
</evidence>
<feature type="compositionally biased region" description="Polar residues" evidence="1">
    <location>
        <begin position="386"/>
        <end position="395"/>
    </location>
</feature>
<reference evidence="3" key="1">
    <citation type="journal article" date="2021" name="J Fungi (Basel)">
        <title>Virulence traits and population genomics of the black yeast Aureobasidium melanogenum.</title>
        <authorList>
            <person name="Cernosa A."/>
            <person name="Sun X."/>
            <person name="Gostincar C."/>
            <person name="Fang C."/>
            <person name="Gunde-Cimerman N."/>
            <person name="Song Z."/>
        </authorList>
    </citation>
    <scope>NUCLEOTIDE SEQUENCE</scope>
    <source>
        <strain evidence="3">EXF-9911</strain>
    </source>
</reference>
<protein>
    <recommendedName>
        <fullName evidence="2">PABC domain-containing protein</fullName>
    </recommendedName>
</protein>
<evidence type="ECO:0000259" key="2">
    <source>
        <dbReference type="PROSITE" id="PS51309"/>
    </source>
</evidence>
<feature type="region of interest" description="Disordered" evidence="1">
    <location>
        <begin position="369"/>
        <end position="395"/>
    </location>
</feature>
<evidence type="ECO:0000313" key="3">
    <source>
        <dbReference type="EMBL" id="KAG9697295.1"/>
    </source>
</evidence>
<evidence type="ECO:0000256" key="1">
    <source>
        <dbReference type="SAM" id="MobiDB-lite"/>
    </source>
</evidence>
<dbReference type="Pfam" id="PF00658">
    <property type="entry name" value="MLLE"/>
    <property type="match status" value="1"/>
</dbReference>
<name>A0A9P8JB69_AURME</name>
<dbReference type="SMART" id="SM00517">
    <property type="entry name" value="PolyA"/>
    <property type="match status" value="1"/>
</dbReference>
<feature type="domain" description="PABC" evidence="2">
    <location>
        <begin position="399"/>
        <end position="490"/>
    </location>
</feature>
<gene>
    <name evidence="3" type="ORF">KCU76_g3093</name>
</gene>
<dbReference type="Proteomes" id="UP000779574">
    <property type="component" value="Unassembled WGS sequence"/>
</dbReference>
<feature type="compositionally biased region" description="Low complexity" evidence="1">
    <location>
        <begin position="235"/>
        <end position="247"/>
    </location>
</feature>
<dbReference type="SUPFAM" id="SSF63570">
    <property type="entry name" value="PABC (PABP) domain"/>
    <property type="match status" value="1"/>
</dbReference>
<dbReference type="InterPro" id="IPR036053">
    <property type="entry name" value="PABP-dom"/>
</dbReference>
<dbReference type="EMBL" id="JAHFXF010000080">
    <property type="protein sequence ID" value="KAG9697295.1"/>
    <property type="molecule type" value="Genomic_DNA"/>
</dbReference>